<evidence type="ECO:0008006" key="14">
    <source>
        <dbReference type="Google" id="ProtNLM"/>
    </source>
</evidence>
<dbReference type="PROSITE" id="PS50893">
    <property type="entry name" value="ABC_TRANSPORTER_2"/>
    <property type="match status" value="1"/>
</dbReference>
<keyword evidence="2" id="KW-0813">Transport</keyword>
<feature type="transmembrane region" description="Helical" evidence="9">
    <location>
        <begin position="164"/>
        <end position="183"/>
    </location>
</feature>
<dbReference type="InterPro" id="IPR036640">
    <property type="entry name" value="ABC1_TM_sf"/>
</dbReference>
<accession>A0A1F7WGW8</accession>
<dbReference type="InterPro" id="IPR003593">
    <property type="entry name" value="AAA+_ATPase"/>
</dbReference>
<dbReference type="FunFam" id="1.20.1560.10:FF:000011">
    <property type="entry name" value="Multidrug ABC transporter ATP-binding protein"/>
    <property type="match status" value="1"/>
</dbReference>
<dbReference type="CDD" id="cd18541">
    <property type="entry name" value="ABC_6TM_TmrB_like"/>
    <property type="match status" value="1"/>
</dbReference>
<feature type="domain" description="ABC transmembrane type-1" evidence="11">
    <location>
        <begin position="19"/>
        <end position="307"/>
    </location>
</feature>
<dbReference type="InterPro" id="IPR017871">
    <property type="entry name" value="ABC_transporter-like_CS"/>
</dbReference>
<dbReference type="SMART" id="SM00382">
    <property type="entry name" value="AAA"/>
    <property type="match status" value="1"/>
</dbReference>
<feature type="transmembrane region" description="Helical" evidence="9">
    <location>
        <begin position="251"/>
        <end position="272"/>
    </location>
</feature>
<dbReference type="PANTHER" id="PTHR43394">
    <property type="entry name" value="ATP-DEPENDENT PERMEASE MDL1, MITOCHONDRIAL"/>
    <property type="match status" value="1"/>
</dbReference>
<dbReference type="FunFam" id="3.40.50.300:FF:000221">
    <property type="entry name" value="Multidrug ABC transporter ATP-binding protein"/>
    <property type="match status" value="1"/>
</dbReference>
<comment type="subcellular location">
    <subcellularLocation>
        <location evidence="1">Cell membrane</location>
        <topology evidence="1">Multi-pass membrane protein</topology>
    </subcellularLocation>
</comment>
<evidence type="ECO:0000256" key="2">
    <source>
        <dbReference type="ARBA" id="ARBA00022448"/>
    </source>
</evidence>
<dbReference type="PROSITE" id="PS50929">
    <property type="entry name" value="ABC_TM1F"/>
    <property type="match status" value="1"/>
</dbReference>
<dbReference type="Gene3D" id="3.40.50.300">
    <property type="entry name" value="P-loop containing nucleotide triphosphate hydrolases"/>
    <property type="match status" value="1"/>
</dbReference>
<comment type="caution">
    <text evidence="12">The sequence shown here is derived from an EMBL/GenBank/DDBJ whole genome shotgun (WGS) entry which is preliminary data.</text>
</comment>
<feature type="transmembrane region" description="Helical" evidence="9">
    <location>
        <begin position="284"/>
        <end position="305"/>
    </location>
</feature>
<dbReference type="Pfam" id="PF00664">
    <property type="entry name" value="ABC_membrane"/>
    <property type="match status" value="1"/>
</dbReference>
<feature type="transmembrane region" description="Helical" evidence="9">
    <location>
        <begin position="59"/>
        <end position="82"/>
    </location>
</feature>
<dbReference type="InterPro" id="IPR011527">
    <property type="entry name" value="ABC1_TM_dom"/>
</dbReference>
<protein>
    <recommendedName>
        <fullName evidence="14">Multidrug ABC transporter ATP-binding protein</fullName>
    </recommendedName>
</protein>
<dbReference type="PROSITE" id="PS00211">
    <property type="entry name" value="ABC_TRANSPORTER_1"/>
    <property type="match status" value="1"/>
</dbReference>
<keyword evidence="8 9" id="KW-0472">Membrane</keyword>
<dbReference type="GO" id="GO:0015421">
    <property type="term" value="F:ABC-type oligopeptide transporter activity"/>
    <property type="evidence" value="ECO:0007669"/>
    <property type="project" value="TreeGrafter"/>
</dbReference>
<dbReference type="STRING" id="1817813.A2008_06330"/>
<evidence type="ECO:0000313" key="13">
    <source>
        <dbReference type="Proteomes" id="UP000178735"/>
    </source>
</evidence>
<evidence type="ECO:0000256" key="8">
    <source>
        <dbReference type="ARBA" id="ARBA00023136"/>
    </source>
</evidence>
<dbReference type="GO" id="GO:0005524">
    <property type="term" value="F:ATP binding"/>
    <property type="evidence" value="ECO:0007669"/>
    <property type="project" value="UniProtKB-KW"/>
</dbReference>
<evidence type="ECO:0000256" key="4">
    <source>
        <dbReference type="ARBA" id="ARBA00022692"/>
    </source>
</evidence>
<reference evidence="12 13" key="1">
    <citation type="journal article" date="2016" name="Nat. Commun.">
        <title>Thousands of microbial genomes shed light on interconnected biogeochemical processes in an aquifer system.</title>
        <authorList>
            <person name="Anantharaman K."/>
            <person name="Brown C.T."/>
            <person name="Hug L.A."/>
            <person name="Sharon I."/>
            <person name="Castelle C.J."/>
            <person name="Probst A.J."/>
            <person name="Thomas B.C."/>
            <person name="Singh A."/>
            <person name="Wilkins M.J."/>
            <person name="Karaoz U."/>
            <person name="Brodie E.L."/>
            <person name="Williams K.H."/>
            <person name="Hubbard S.S."/>
            <person name="Banfield J.F."/>
        </authorList>
    </citation>
    <scope>NUCLEOTIDE SEQUENCE [LARGE SCALE GENOMIC DNA]</scope>
</reference>
<name>A0A1F7WGW8_9BACT</name>
<gene>
    <name evidence="12" type="ORF">A2008_06330</name>
</gene>
<dbReference type="InterPro" id="IPR027417">
    <property type="entry name" value="P-loop_NTPase"/>
</dbReference>
<evidence type="ECO:0000259" key="10">
    <source>
        <dbReference type="PROSITE" id="PS50893"/>
    </source>
</evidence>
<dbReference type="SUPFAM" id="SSF52540">
    <property type="entry name" value="P-loop containing nucleoside triphosphate hydrolases"/>
    <property type="match status" value="1"/>
</dbReference>
<sequence length="591" mass="66201">MKSLKPIHKYLNQYKYRILAGALALIVTDAFGLAIPWIIKDAIDAIPAYKTAGSEKTLAVVLNYSLLIIGAAVFQGVFRYFWRVNLFAVARRIEYHLRNDYFSHLLKLEPGFYFKNQTGDIISRGTNDLNAVRDLVGPGALIFVDTITLISISLSLMLYIDWKLTLYCLIPMPLLTVVIYFVGDMIERTYERMQQKLSELTTRVQENITGIRTIQAFRQEDNEIRRFSKMARDYVKYNVLMAKVNGVEEPIIFFISGTSMNVLLYFGGLGVMKGTNSLGELVALSGYLMLLAWPLFGLGWLVNMYKRGIASMGRINEILEVQPEIRDGENASPDQRPLKGDIEFRNVSFTFAKKNIPALSDISFKVGAGKTLAITGPLGSGKSTICNLIPRFLDATAGEVLIDGVNVRDLPLAFLRRSIGYIRQEPFLFSDTIVENLKFGDASASDKTIRDFCDISRISDDIDDFPAKYETLLGERGITVSGGQKQRLAISRALLKKPNILIFDDTLSAVDNRTEEAIMAGLENFMKNSTTIIVSHRISSIMNADEIIVVDGGSIVERGSHQSLIVGDGIYARTYQKQKLKFELESMQDEI</sequence>
<dbReference type="Pfam" id="PF00005">
    <property type="entry name" value="ABC_tran"/>
    <property type="match status" value="1"/>
</dbReference>
<feature type="transmembrane region" description="Helical" evidence="9">
    <location>
        <begin position="135"/>
        <end position="158"/>
    </location>
</feature>
<dbReference type="PANTHER" id="PTHR43394:SF1">
    <property type="entry name" value="ATP-BINDING CASSETTE SUB-FAMILY B MEMBER 10, MITOCHONDRIAL"/>
    <property type="match status" value="1"/>
</dbReference>
<proteinExistence type="predicted"/>
<feature type="domain" description="ABC transporter" evidence="10">
    <location>
        <begin position="342"/>
        <end position="577"/>
    </location>
</feature>
<evidence type="ECO:0000256" key="6">
    <source>
        <dbReference type="ARBA" id="ARBA00022840"/>
    </source>
</evidence>
<keyword evidence="6" id="KW-0067">ATP-binding</keyword>
<evidence type="ECO:0000256" key="1">
    <source>
        <dbReference type="ARBA" id="ARBA00004651"/>
    </source>
</evidence>
<dbReference type="InterPro" id="IPR003439">
    <property type="entry name" value="ABC_transporter-like_ATP-bd"/>
</dbReference>
<dbReference type="SUPFAM" id="SSF90123">
    <property type="entry name" value="ABC transporter transmembrane region"/>
    <property type="match status" value="1"/>
</dbReference>
<evidence type="ECO:0000313" key="12">
    <source>
        <dbReference type="EMBL" id="OGM01649.1"/>
    </source>
</evidence>
<keyword evidence="7 9" id="KW-1133">Transmembrane helix</keyword>
<dbReference type="AlphaFoldDB" id="A0A1F7WGW8"/>
<evidence type="ECO:0000256" key="7">
    <source>
        <dbReference type="ARBA" id="ARBA00022989"/>
    </source>
</evidence>
<dbReference type="InterPro" id="IPR039421">
    <property type="entry name" value="Type_1_exporter"/>
</dbReference>
<dbReference type="GO" id="GO:0016887">
    <property type="term" value="F:ATP hydrolysis activity"/>
    <property type="evidence" value="ECO:0007669"/>
    <property type="project" value="InterPro"/>
</dbReference>
<evidence type="ECO:0000256" key="9">
    <source>
        <dbReference type="SAM" id="Phobius"/>
    </source>
</evidence>
<dbReference type="EMBL" id="MGFH01000230">
    <property type="protein sequence ID" value="OGM01649.1"/>
    <property type="molecule type" value="Genomic_DNA"/>
</dbReference>
<keyword evidence="4 9" id="KW-0812">Transmembrane</keyword>
<organism evidence="12 13">
    <name type="scientific">Candidatus Wallbacteria bacterium GWC2_49_35</name>
    <dbReference type="NCBI Taxonomy" id="1817813"/>
    <lineage>
        <taxon>Bacteria</taxon>
        <taxon>Candidatus Walliibacteriota</taxon>
    </lineage>
</organism>
<dbReference type="GO" id="GO:0005886">
    <property type="term" value="C:plasma membrane"/>
    <property type="evidence" value="ECO:0007669"/>
    <property type="project" value="UniProtKB-SubCell"/>
</dbReference>
<keyword evidence="5" id="KW-0547">Nucleotide-binding</keyword>
<keyword evidence="3" id="KW-1003">Cell membrane</keyword>
<feature type="transmembrane region" description="Helical" evidence="9">
    <location>
        <begin position="20"/>
        <end position="39"/>
    </location>
</feature>
<evidence type="ECO:0000256" key="5">
    <source>
        <dbReference type="ARBA" id="ARBA00022741"/>
    </source>
</evidence>
<evidence type="ECO:0000256" key="3">
    <source>
        <dbReference type="ARBA" id="ARBA00022475"/>
    </source>
</evidence>
<dbReference type="Gene3D" id="1.20.1560.10">
    <property type="entry name" value="ABC transporter type 1, transmembrane domain"/>
    <property type="match status" value="1"/>
</dbReference>
<evidence type="ECO:0000259" key="11">
    <source>
        <dbReference type="PROSITE" id="PS50929"/>
    </source>
</evidence>
<dbReference type="Proteomes" id="UP000178735">
    <property type="component" value="Unassembled WGS sequence"/>
</dbReference>